<dbReference type="Proteomes" id="UP000078541">
    <property type="component" value="Unassembled WGS sequence"/>
</dbReference>
<name>A0A195F4H4_9HYME</name>
<organism evidence="1 2">
    <name type="scientific">Trachymyrmex septentrionalis</name>
    <dbReference type="NCBI Taxonomy" id="34720"/>
    <lineage>
        <taxon>Eukaryota</taxon>
        <taxon>Metazoa</taxon>
        <taxon>Ecdysozoa</taxon>
        <taxon>Arthropoda</taxon>
        <taxon>Hexapoda</taxon>
        <taxon>Insecta</taxon>
        <taxon>Pterygota</taxon>
        <taxon>Neoptera</taxon>
        <taxon>Endopterygota</taxon>
        <taxon>Hymenoptera</taxon>
        <taxon>Apocrita</taxon>
        <taxon>Aculeata</taxon>
        <taxon>Formicoidea</taxon>
        <taxon>Formicidae</taxon>
        <taxon>Myrmicinae</taxon>
        <taxon>Trachymyrmex</taxon>
    </lineage>
</organism>
<evidence type="ECO:0000313" key="1">
    <source>
        <dbReference type="EMBL" id="KYN34984.1"/>
    </source>
</evidence>
<proteinExistence type="predicted"/>
<keyword evidence="2" id="KW-1185">Reference proteome</keyword>
<accession>A0A195F4H4</accession>
<gene>
    <name evidence="1" type="ORF">ALC56_10711</name>
</gene>
<dbReference type="AlphaFoldDB" id="A0A195F4H4"/>
<protein>
    <submittedName>
        <fullName evidence="1">Uncharacterized protein</fullName>
    </submittedName>
</protein>
<dbReference type="EMBL" id="KQ981852">
    <property type="protein sequence ID" value="KYN34984.1"/>
    <property type="molecule type" value="Genomic_DNA"/>
</dbReference>
<evidence type="ECO:0000313" key="2">
    <source>
        <dbReference type="Proteomes" id="UP000078541"/>
    </source>
</evidence>
<sequence length="289" mass="32610">MWGRSLPKVTKIPEISPEIHFRNFNKQRYNMGQYKGCSAKQDSKGRRVMRLLTVDHTRVVNPPACLAIIARDSASLVVSKLRKKSRVALRRSRKKQNVIQCPTCASGQNALARSHSGAPSAPSAASNRVKEAPASYVKFTINVVSCIMETVLNYHASILHEGTFQQISQDTGVYRWLAEKAETFGARYPPAGAASQTAKLDATHNTGSTISLWYYFGHVMELTRSTGTKRCILSRQIPLWYQQQRENKYLIERTNGPKPKLIDPPIQENGINIKHMQMLKKRAIMMRNL</sequence>
<reference evidence="1 2" key="1">
    <citation type="submission" date="2016-03" db="EMBL/GenBank/DDBJ databases">
        <title>Trachymyrmex septentrionalis WGS genome.</title>
        <authorList>
            <person name="Nygaard S."/>
            <person name="Hu H."/>
            <person name="Boomsma J."/>
            <person name="Zhang G."/>
        </authorList>
    </citation>
    <scope>NUCLEOTIDE SEQUENCE [LARGE SCALE GENOMIC DNA]</scope>
    <source>
        <strain evidence="1">Tsep2-gDNA-1</strain>
        <tissue evidence="1">Whole body</tissue>
    </source>
</reference>